<keyword evidence="1" id="KW-1133">Transmembrane helix</keyword>
<organism evidence="2 3">
    <name type="scientific">Curtobacterium poinsettiae</name>
    <dbReference type="NCBI Taxonomy" id="159612"/>
    <lineage>
        <taxon>Bacteria</taxon>
        <taxon>Bacillati</taxon>
        <taxon>Actinomycetota</taxon>
        <taxon>Actinomycetes</taxon>
        <taxon>Micrococcales</taxon>
        <taxon>Microbacteriaceae</taxon>
        <taxon>Curtobacterium</taxon>
    </lineage>
</organism>
<protein>
    <submittedName>
        <fullName evidence="2">Uncharacterized protein</fullName>
    </submittedName>
</protein>
<dbReference type="EMBL" id="CP106879">
    <property type="protein sequence ID" value="UYC82529.1"/>
    <property type="molecule type" value="Genomic_DNA"/>
</dbReference>
<proteinExistence type="predicted"/>
<keyword evidence="1" id="KW-0812">Transmembrane</keyword>
<evidence type="ECO:0000313" key="2">
    <source>
        <dbReference type="EMBL" id="UYC82529.1"/>
    </source>
</evidence>
<name>A0A9Q9PB63_9MICO</name>
<gene>
    <name evidence="2" type="ORF">OE229_08735</name>
</gene>
<evidence type="ECO:0000313" key="3">
    <source>
        <dbReference type="Proteomes" id="UP001062223"/>
    </source>
</evidence>
<dbReference type="RefSeq" id="WP_111109663.1">
    <property type="nucleotide sequence ID" value="NZ_CP106879.1"/>
</dbReference>
<feature type="transmembrane region" description="Helical" evidence="1">
    <location>
        <begin position="38"/>
        <end position="57"/>
    </location>
</feature>
<reference evidence="2" key="1">
    <citation type="submission" date="2022-09" db="EMBL/GenBank/DDBJ databases">
        <title>Taxonomy of Curtobacterium flaccumfaciens.</title>
        <authorList>
            <person name="Osdaghi E."/>
            <person name="Taghavi S.M."/>
            <person name="Hamidizade M."/>
            <person name="Abachi H."/>
            <person name="Fazliarab A."/>
            <person name="Baeyen S."/>
            <person name="Portier P."/>
            <person name="Van Vaerenbergh J."/>
            <person name="Jacques M.-A."/>
        </authorList>
    </citation>
    <scope>NUCLEOTIDE SEQUENCE</scope>
    <source>
        <strain evidence="2">AGQB46</strain>
    </source>
</reference>
<feature type="transmembrane region" description="Helical" evidence="1">
    <location>
        <begin position="12"/>
        <end position="32"/>
    </location>
</feature>
<evidence type="ECO:0000256" key="1">
    <source>
        <dbReference type="SAM" id="Phobius"/>
    </source>
</evidence>
<keyword evidence="1" id="KW-0472">Membrane</keyword>
<sequence length="71" mass="7839">MTTHEWLGRRLPLWTLVLVGVVLLGVAASLLVLVDSMLVFLAISPLSVVGLYTLAYAGGEWRRRSDKQSSR</sequence>
<dbReference type="Proteomes" id="UP001062223">
    <property type="component" value="Chromosome"/>
</dbReference>
<dbReference type="AlphaFoldDB" id="A0A9Q9PB63"/>
<accession>A0A9Q9PB63</accession>
<dbReference type="KEGG" id="cpoi:OE229_08735"/>